<evidence type="ECO:0000313" key="2">
    <source>
        <dbReference type="Proteomes" id="UP001187192"/>
    </source>
</evidence>
<dbReference type="PANTHER" id="PTHR31459:SF19">
    <property type="entry name" value="DESICCATION-RELATED PROTEIN LEA14-RELATED"/>
    <property type="match status" value="1"/>
</dbReference>
<comment type="caution">
    <text evidence="1">The sequence shown here is derived from an EMBL/GenBank/DDBJ whole genome shotgun (WGS) entry which is preliminary data.</text>
</comment>
<gene>
    <name evidence="1" type="ORF">TIFTF001_014297</name>
</gene>
<protein>
    <submittedName>
        <fullName evidence="1">Uncharacterized protein</fullName>
    </submittedName>
</protein>
<dbReference type="EMBL" id="BTGU01000019">
    <property type="protein sequence ID" value="GMN45113.1"/>
    <property type="molecule type" value="Genomic_DNA"/>
</dbReference>
<reference evidence="1" key="1">
    <citation type="submission" date="2023-07" db="EMBL/GenBank/DDBJ databases">
        <title>draft genome sequence of fig (Ficus carica).</title>
        <authorList>
            <person name="Takahashi T."/>
            <person name="Nishimura K."/>
        </authorList>
    </citation>
    <scope>NUCLEOTIDE SEQUENCE</scope>
</reference>
<evidence type="ECO:0000313" key="1">
    <source>
        <dbReference type="EMBL" id="GMN45113.1"/>
    </source>
</evidence>
<dbReference type="Proteomes" id="UP001187192">
    <property type="component" value="Unassembled WGS sequence"/>
</dbReference>
<dbReference type="AlphaFoldDB" id="A0AA88D3W6"/>
<proteinExistence type="predicted"/>
<dbReference type="PANTHER" id="PTHR31459">
    <property type="match status" value="1"/>
</dbReference>
<organism evidence="1 2">
    <name type="scientific">Ficus carica</name>
    <name type="common">Common fig</name>
    <dbReference type="NCBI Taxonomy" id="3494"/>
    <lineage>
        <taxon>Eukaryota</taxon>
        <taxon>Viridiplantae</taxon>
        <taxon>Streptophyta</taxon>
        <taxon>Embryophyta</taxon>
        <taxon>Tracheophyta</taxon>
        <taxon>Spermatophyta</taxon>
        <taxon>Magnoliopsida</taxon>
        <taxon>eudicotyledons</taxon>
        <taxon>Gunneridae</taxon>
        <taxon>Pentapetalae</taxon>
        <taxon>rosids</taxon>
        <taxon>fabids</taxon>
        <taxon>Rosales</taxon>
        <taxon>Moraceae</taxon>
        <taxon>Ficeae</taxon>
        <taxon>Ficus</taxon>
    </lineage>
</organism>
<sequence>MSQFIDKAKTFLAEKVANVKTPEASVTDVDLKLVSLDSVEYLAKVAVENPYGCSIPICEIDYTLKSAGRMKSLIAEWDFRSK</sequence>
<name>A0AA88D3W6_FICCA</name>
<dbReference type="InterPro" id="IPR045043">
    <property type="entry name" value="Lea14-like"/>
</dbReference>
<dbReference type="SUPFAM" id="SSF117070">
    <property type="entry name" value="LEA14-like"/>
    <property type="match status" value="1"/>
</dbReference>
<dbReference type="Gene3D" id="2.60.40.1820">
    <property type="match status" value="1"/>
</dbReference>
<dbReference type="Gramene" id="FCD_00037014-RA">
    <property type="protein sequence ID" value="FCD_00037014-RA:cds"/>
    <property type="gene ID" value="FCD_00037014"/>
</dbReference>
<accession>A0AA88D3W6</accession>
<dbReference type="GO" id="GO:0005829">
    <property type="term" value="C:cytosol"/>
    <property type="evidence" value="ECO:0007669"/>
    <property type="project" value="TreeGrafter"/>
</dbReference>
<keyword evidence="2" id="KW-1185">Reference proteome</keyword>